<feature type="transmembrane region" description="Helical" evidence="1">
    <location>
        <begin position="46"/>
        <end position="65"/>
    </location>
</feature>
<dbReference type="EMBL" id="DXFH01000029">
    <property type="protein sequence ID" value="HIX36174.1"/>
    <property type="molecule type" value="Genomic_DNA"/>
</dbReference>
<proteinExistence type="predicted"/>
<protein>
    <submittedName>
        <fullName evidence="2">Polymerase</fullName>
    </submittedName>
</protein>
<organism evidence="2 3">
    <name type="scientific">Candidatus Limosilactobacillus merdigallinarum</name>
    <dbReference type="NCBI Taxonomy" id="2838652"/>
    <lineage>
        <taxon>Bacteria</taxon>
        <taxon>Bacillati</taxon>
        <taxon>Bacillota</taxon>
        <taxon>Bacilli</taxon>
        <taxon>Lactobacillales</taxon>
        <taxon>Lactobacillaceae</taxon>
        <taxon>Limosilactobacillus</taxon>
    </lineage>
</organism>
<reference evidence="2" key="2">
    <citation type="submission" date="2021-04" db="EMBL/GenBank/DDBJ databases">
        <authorList>
            <person name="Gilroy R."/>
        </authorList>
    </citation>
    <scope>NUCLEOTIDE SEQUENCE</scope>
    <source>
        <strain evidence="2">ChiSxjej3B15-572</strain>
    </source>
</reference>
<feature type="transmembrane region" description="Helical" evidence="1">
    <location>
        <begin position="20"/>
        <end position="40"/>
    </location>
</feature>
<keyword evidence="1" id="KW-0812">Transmembrane</keyword>
<gene>
    <name evidence="2" type="ORF">H9856_07340</name>
</gene>
<accession>A0A9D1VJH2</accession>
<feature type="transmembrane region" description="Helical" evidence="1">
    <location>
        <begin position="352"/>
        <end position="368"/>
    </location>
</feature>
<feature type="transmembrane region" description="Helical" evidence="1">
    <location>
        <begin position="117"/>
        <end position="137"/>
    </location>
</feature>
<comment type="caution">
    <text evidence="2">The sequence shown here is derived from an EMBL/GenBank/DDBJ whole genome shotgun (WGS) entry which is preliminary data.</text>
</comment>
<feature type="transmembrane region" description="Helical" evidence="1">
    <location>
        <begin position="94"/>
        <end position="110"/>
    </location>
</feature>
<dbReference type="AlphaFoldDB" id="A0A9D1VJH2"/>
<sequence length="401" mass="46526">MFKRRILSIWNYQMKGSQIYFLAFIVYFLPTFLIDTTFSVTLGDHWLRLISYISLPLLLFKILFLDGWNKKQLFLILAIFLIGLISWRAAQDNLLLMIIPFVVGAKNVYLRDIMSWYVYLCAILMLAVAVFSLLGIIPNLIFYSDTRPTRYSLGMNYPSEIAAHYLYLTLAYCYLRFGKLKWFDYLMICVGDIACMLITNTRLDFIATIATIPIMIIAQRAFKGDRWSQILASFWWMAVPILSIVTIFSSYFFDPNNHIFAKLNSLASGRLALGYDAFHKCQVSLFGNTIVEHSFVGTKGLQLARGVNEAGKQYFYIDSSYMRMFLLWGLLMFILIVFCFTYIAVRSTIHRTFIMSAIILIASLNFMFEPNIIKIIYDPILLALLAKPYFYSFQEEHNNAE</sequence>
<evidence type="ECO:0000313" key="2">
    <source>
        <dbReference type="EMBL" id="HIX36174.1"/>
    </source>
</evidence>
<keyword evidence="1" id="KW-1133">Transmembrane helix</keyword>
<feature type="transmembrane region" description="Helical" evidence="1">
    <location>
        <begin position="205"/>
        <end position="222"/>
    </location>
</feature>
<dbReference type="Proteomes" id="UP000824231">
    <property type="component" value="Unassembled WGS sequence"/>
</dbReference>
<feature type="transmembrane region" description="Helical" evidence="1">
    <location>
        <begin position="72"/>
        <end position="88"/>
    </location>
</feature>
<feature type="transmembrane region" description="Helical" evidence="1">
    <location>
        <begin position="234"/>
        <end position="253"/>
    </location>
</feature>
<feature type="transmembrane region" description="Helical" evidence="1">
    <location>
        <begin position="325"/>
        <end position="345"/>
    </location>
</feature>
<evidence type="ECO:0000256" key="1">
    <source>
        <dbReference type="SAM" id="Phobius"/>
    </source>
</evidence>
<evidence type="ECO:0000313" key="3">
    <source>
        <dbReference type="Proteomes" id="UP000824231"/>
    </source>
</evidence>
<feature type="transmembrane region" description="Helical" evidence="1">
    <location>
        <begin position="157"/>
        <end position="175"/>
    </location>
</feature>
<keyword evidence="1" id="KW-0472">Membrane</keyword>
<reference evidence="2" key="1">
    <citation type="journal article" date="2021" name="PeerJ">
        <title>Extensive microbial diversity within the chicken gut microbiome revealed by metagenomics and culture.</title>
        <authorList>
            <person name="Gilroy R."/>
            <person name="Ravi A."/>
            <person name="Getino M."/>
            <person name="Pursley I."/>
            <person name="Horton D.L."/>
            <person name="Alikhan N.F."/>
            <person name="Baker D."/>
            <person name="Gharbi K."/>
            <person name="Hall N."/>
            <person name="Watson M."/>
            <person name="Adriaenssens E.M."/>
            <person name="Foster-Nyarko E."/>
            <person name="Jarju S."/>
            <person name="Secka A."/>
            <person name="Antonio M."/>
            <person name="Oren A."/>
            <person name="Chaudhuri R.R."/>
            <person name="La Ragione R."/>
            <person name="Hildebrand F."/>
            <person name="Pallen M.J."/>
        </authorList>
    </citation>
    <scope>NUCLEOTIDE SEQUENCE</scope>
    <source>
        <strain evidence="2">ChiSxjej3B15-572</strain>
    </source>
</reference>
<name>A0A9D1VJH2_9LACO</name>